<accession>A0A4R4WA99</accession>
<reference evidence="2 3" key="1">
    <citation type="submission" date="2019-03" db="EMBL/GenBank/DDBJ databases">
        <title>Draft genome sequences of novel Actinobacteria.</title>
        <authorList>
            <person name="Sahin N."/>
            <person name="Ay H."/>
            <person name="Saygin H."/>
        </authorList>
    </citation>
    <scope>NUCLEOTIDE SEQUENCE [LARGE SCALE GENOMIC DNA]</scope>
    <source>
        <strain evidence="2 3">KC310</strain>
    </source>
</reference>
<sequence length="78" mass="8055">MKTVVRRLSLGMSAAVTTAAMVAVLVPAPASAEVIVRWYPYTTAGAKSCNAAANSAGPEYYCTVVTVGGTKMYALARP</sequence>
<comment type="caution">
    <text evidence="2">The sequence shown here is derived from an EMBL/GenBank/DDBJ whole genome shotgun (WGS) entry which is preliminary data.</text>
</comment>
<dbReference type="AlphaFoldDB" id="A0A4R4WA99"/>
<evidence type="ECO:0000313" key="3">
    <source>
        <dbReference type="Proteomes" id="UP000295258"/>
    </source>
</evidence>
<feature type="signal peptide" evidence="1">
    <location>
        <begin position="1"/>
        <end position="32"/>
    </location>
</feature>
<protein>
    <submittedName>
        <fullName evidence="2">Uncharacterized protein</fullName>
    </submittedName>
</protein>
<dbReference type="Proteomes" id="UP000295258">
    <property type="component" value="Unassembled WGS sequence"/>
</dbReference>
<organism evidence="2 3">
    <name type="scientific">Nonomuraea deserti</name>
    <dbReference type="NCBI Taxonomy" id="1848322"/>
    <lineage>
        <taxon>Bacteria</taxon>
        <taxon>Bacillati</taxon>
        <taxon>Actinomycetota</taxon>
        <taxon>Actinomycetes</taxon>
        <taxon>Streptosporangiales</taxon>
        <taxon>Streptosporangiaceae</taxon>
        <taxon>Nonomuraea</taxon>
    </lineage>
</organism>
<evidence type="ECO:0000256" key="1">
    <source>
        <dbReference type="SAM" id="SignalP"/>
    </source>
</evidence>
<evidence type="ECO:0000313" key="2">
    <source>
        <dbReference type="EMBL" id="TDD12794.1"/>
    </source>
</evidence>
<dbReference type="RefSeq" id="WP_132590834.1">
    <property type="nucleotide sequence ID" value="NZ_SMKO01000001.1"/>
</dbReference>
<proteinExistence type="predicted"/>
<name>A0A4R4WA99_9ACTN</name>
<keyword evidence="3" id="KW-1185">Reference proteome</keyword>
<feature type="chain" id="PRO_5020781736" evidence="1">
    <location>
        <begin position="33"/>
        <end position="78"/>
    </location>
</feature>
<keyword evidence="1" id="KW-0732">Signal</keyword>
<gene>
    <name evidence="2" type="ORF">E1292_00585</name>
</gene>
<dbReference type="EMBL" id="SMKO01000001">
    <property type="protein sequence ID" value="TDD12794.1"/>
    <property type="molecule type" value="Genomic_DNA"/>
</dbReference>